<dbReference type="EC" id="3.1.26.4" evidence="3"/>
<comment type="similarity">
    <text evidence="2">Belongs to the RNase H family.</text>
</comment>
<keyword evidence="7" id="KW-0378">Hydrolase</keyword>
<dbReference type="GO" id="GO:0003676">
    <property type="term" value="F:nucleic acid binding"/>
    <property type="evidence" value="ECO:0007669"/>
    <property type="project" value="InterPro"/>
</dbReference>
<comment type="catalytic activity">
    <reaction evidence="1">
        <text>Endonucleolytic cleavage to 5'-phosphomonoester.</text>
        <dbReference type="EC" id="3.1.26.4"/>
    </reaction>
</comment>
<evidence type="ECO:0000259" key="8">
    <source>
        <dbReference type="PROSITE" id="PS50879"/>
    </source>
</evidence>
<evidence type="ECO:0000256" key="5">
    <source>
        <dbReference type="ARBA" id="ARBA00022723"/>
    </source>
</evidence>
<keyword evidence="6" id="KW-0255">Endonuclease</keyword>
<evidence type="ECO:0000313" key="10">
    <source>
        <dbReference type="Proteomes" id="UP001197093"/>
    </source>
</evidence>
<keyword evidence="4" id="KW-0540">Nuclease</keyword>
<dbReference type="EMBL" id="JAHCVI010000005">
    <property type="protein sequence ID" value="KAG7284808.1"/>
    <property type="molecule type" value="Genomic_DNA"/>
</dbReference>
<dbReference type="PANTHER" id="PTHR10642:SF26">
    <property type="entry name" value="RIBONUCLEASE H1"/>
    <property type="match status" value="1"/>
</dbReference>
<dbReference type="GO" id="GO:0046872">
    <property type="term" value="F:metal ion binding"/>
    <property type="evidence" value="ECO:0007669"/>
    <property type="project" value="UniProtKB-KW"/>
</dbReference>
<organism evidence="9 10">
    <name type="scientific">Staphylotrichum longicolle</name>
    <dbReference type="NCBI Taxonomy" id="669026"/>
    <lineage>
        <taxon>Eukaryota</taxon>
        <taxon>Fungi</taxon>
        <taxon>Dikarya</taxon>
        <taxon>Ascomycota</taxon>
        <taxon>Pezizomycotina</taxon>
        <taxon>Sordariomycetes</taxon>
        <taxon>Sordariomycetidae</taxon>
        <taxon>Sordariales</taxon>
        <taxon>Chaetomiaceae</taxon>
        <taxon>Staphylotrichum</taxon>
    </lineage>
</organism>
<dbReference type="GO" id="GO:0043137">
    <property type="term" value="P:DNA replication, removal of RNA primer"/>
    <property type="evidence" value="ECO:0007669"/>
    <property type="project" value="TreeGrafter"/>
</dbReference>
<dbReference type="InterPro" id="IPR012337">
    <property type="entry name" value="RNaseH-like_sf"/>
</dbReference>
<protein>
    <recommendedName>
        <fullName evidence="3">ribonuclease H</fullName>
        <ecNumber evidence="3">3.1.26.4</ecNumber>
    </recommendedName>
</protein>
<keyword evidence="5" id="KW-0479">Metal-binding</keyword>
<dbReference type="InterPro" id="IPR050092">
    <property type="entry name" value="RNase_H"/>
</dbReference>
<evidence type="ECO:0000256" key="1">
    <source>
        <dbReference type="ARBA" id="ARBA00000077"/>
    </source>
</evidence>
<evidence type="ECO:0000256" key="3">
    <source>
        <dbReference type="ARBA" id="ARBA00012180"/>
    </source>
</evidence>
<feature type="domain" description="RNase H type-1" evidence="8">
    <location>
        <begin position="54"/>
        <end position="228"/>
    </location>
</feature>
<dbReference type="Gene3D" id="3.30.420.10">
    <property type="entry name" value="Ribonuclease H-like superfamily/Ribonuclease H"/>
    <property type="match status" value="1"/>
</dbReference>
<dbReference type="SUPFAM" id="SSF53098">
    <property type="entry name" value="Ribonuclease H-like"/>
    <property type="match status" value="1"/>
</dbReference>
<dbReference type="Proteomes" id="UP001197093">
    <property type="component" value="Unassembled WGS sequence"/>
</dbReference>
<dbReference type="InterPro" id="IPR002156">
    <property type="entry name" value="RNaseH_domain"/>
</dbReference>
<evidence type="ECO:0000256" key="7">
    <source>
        <dbReference type="ARBA" id="ARBA00022801"/>
    </source>
</evidence>
<accession>A0AAD4HXR5</accession>
<name>A0AAD4HXR5_9PEZI</name>
<dbReference type="GO" id="GO:0004523">
    <property type="term" value="F:RNA-DNA hybrid ribonuclease activity"/>
    <property type="evidence" value="ECO:0007669"/>
    <property type="project" value="UniProtKB-EC"/>
</dbReference>
<evidence type="ECO:0000313" key="9">
    <source>
        <dbReference type="EMBL" id="KAG7284808.1"/>
    </source>
</evidence>
<dbReference type="PANTHER" id="PTHR10642">
    <property type="entry name" value="RIBONUCLEASE H1"/>
    <property type="match status" value="1"/>
</dbReference>
<evidence type="ECO:0000256" key="2">
    <source>
        <dbReference type="ARBA" id="ARBA00005300"/>
    </source>
</evidence>
<proteinExistence type="inferred from homology"/>
<sequence length="243" mass="27250">MGGTRDTFIPFEEIYRILGNTENMEVKDFGGFTHVRCPCSSTHTCHMCSRHFARVDSLVIAVDGACPGNGSNRAVKSACGVYFGRLNGSNPHRQENLAWRVDDTPGYAHTSHRAEQHAALGALYAAQHYVMNGGQWPCDDCPSPCLVKHVVIKSDSAYLVNSMTSHIKKWLANGWRTASKTPVKNRDLWEQLIFEVENLEKLGAVVDFWHVPREMNTEADELANFGLEEDIELERRKRRSTGG</sequence>
<dbReference type="Pfam" id="PF00075">
    <property type="entry name" value="RNase_H"/>
    <property type="match status" value="1"/>
</dbReference>
<evidence type="ECO:0000256" key="6">
    <source>
        <dbReference type="ARBA" id="ARBA00022759"/>
    </source>
</evidence>
<gene>
    <name evidence="9" type="ORF">NEMBOFW57_009423</name>
</gene>
<evidence type="ECO:0000256" key="4">
    <source>
        <dbReference type="ARBA" id="ARBA00022722"/>
    </source>
</evidence>
<dbReference type="InterPro" id="IPR036397">
    <property type="entry name" value="RNaseH_sf"/>
</dbReference>
<comment type="caution">
    <text evidence="9">The sequence shown here is derived from an EMBL/GenBank/DDBJ whole genome shotgun (WGS) entry which is preliminary data.</text>
</comment>
<dbReference type="AlphaFoldDB" id="A0AAD4HXR5"/>
<keyword evidence="10" id="KW-1185">Reference proteome</keyword>
<reference evidence="9" key="1">
    <citation type="submission" date="2023-02" db="EMBL/GenBank/DDBJ databases">
        <authorList>
            <person name="Palmer J.M."/>
        </authorList>
    </citation>
    <scope>NUCLEOTIDE SEQUENCE</scope>
    <source>
        <strain evidence="9">FW57</strain>
    </source>
</reference>
<dbReference type="PROSITE" id="PS50879">
    <property type="entry name" value="RNASE_H_1"/>
    <property type="match status" value="1"/>
</dbReference>
<dbReference type="CDD" id="cd13934">
    <property type="entry name" value="RNase_H_Dikarya_like"/>
    <property type="match status" value="1"/>
</dbReference>